<dbReference type="EMBL" id="JAMJEV010000014">
    <property type="protein sequence ID" value="MDO0824495.1"/>
    <property type="molecule type" value="Genomic_DNA"/>
</dbReference>
<organism evidence="3 4">
    <name type="scientific">Desulfosporosinus nitroreducens</name>
    <dbReference type="NCBI Taxonomy" id="2018668"/>
    <lineage>
        <taxon>Bacteria</taxon>
        <taxon>Bacillati</taxon>
        <taxon>Bacillota</taxon>
        <taxon>Clostridia</taxon>
        <taxon>Eubacteriales</taxon>
        <taxon>Desulfitobacteriaceae</taxon>
        <taxon>Desulfosporosinus</taxon>
    </lineage>
</organism>
<feature type="transmembrane region" description="Helical" evidence="1">
    <location>
        <begin position="321"/>
        <end position="341"/>
    </location>
</feature>
<proteinExistence type="predicted"/>
<keyword evidence="4" id="KW-1185">Reference proteome</keyword>
<feature type="transmembrane region" description="Helical" evidence="1">
    <location>
        <begin position="43"/>
        <end position="60"/>
    </location>
</feature>
<keyword evidence="1" id="KW-0812">Transmembrane</keyword>
<dbReference type="PANTHER" id="PTHR34978:SF3">
    <property type="entry name" value="SLR0241 PROTEIN"/>
    <property type="match status" value="1"/>
</dbReference>
<dbReference type="InterPro" id="IPR052173">
    <property type="entry name" value="Beta-lactam_resp_regulator"/>
</dbReference>
<comment type="caution">
    <text evidence="3">The sequence shown here is derived from an EMBL/GenBank/DDBJ whole genome shotgun (WGS) entry which is preliminary data.</text>
</comment>
<dbReference type="Proteomes" id="UP001176021">
    <property type="component" value="Unassembled WGS sequence"/>
</dbReference>
<dbReference type="RefSeq" id="WP_302049414.1">
    <property type="nucleotide sequence ID" value="NZ_JAMJEV010000014.1"/>
</dbReference>
<dbReference type="CDD" id="cd07341">
    <property type="entry name" value="M56_BlaR1_MecR1_like"/>
    <property type="match status" value="1"/>
</dbReference>
<sequence>MNQLVPSTGLLGWLVSTSIMASILGLGILLVKVLFKDKLGARWHSAIWLLLYLRLILPWTPESSISMFNWLPSGLVMNTGQTSTMLDRNLEIQLPINMENQIVAAPNLQNLKSQGNAFNDNWLLLIWLTVEIGLLAYFIFPNIRFSRSIRKYNQCSSPELYNLLEECKLKLELNSNLPIIETPLVKGPVLFGLIKPKLLLPLNIQKALNSEQLEHIFLHELAHLKRKDILINWLMNLLQAMHWFNPVLWYAFRRARLDQEIACDALALSYLPKERRSEYGYTIIQLLQSTANTSLQPGTSHFWGGKNIRRRIEMIKEFKGIPIKWTIVGLVIAVVFAVVALTNATSKPSNTNLNKTNQEVNNSTVVDYEKQQDTASDAATKFVNDKGYKVAMNGVGSAYILLPNRFEDQKDGVKIGELLSKYNQLSKQNGLDFSGYLGKKVYFFALGLEKDNKFLDQQMILLLDGTKVVGYWLDQTGDEDFSINNIPNLLTIK</sequence>
<dbReference type="PANTHER" id="PTHR34978">
    <property type="entry name" value="POSSIBLE SENSOR-TRANSDUCER PROTEIN BLAR"/>
    <property type="match status" value="1"/>
</dbReference>
<evidence type="ECO:0000259" key="2">
    <source>
        <dbReference type="Pfam" id="PF05569"/>
    </source>
</evidence>
<evidence type="ECO:0000313" key="4">
    <source>
        <dbReference type="Proteomes" id="UP001176021"/>
    </source>
</evidence>
<feature type="domain" description="Peptidase M56" evidence="2">
    <location>
        <begin position="14"/>
        <end position="315"/>
    </location>
</feature>
<protein>
    <submittedName>
        <fullName evidence="3">DUF4830 domain-containing protein</fullName>
    </submittedName>
</protein>
<dbReference type="InterPro" id="IPR008756">
    <property type="entry name" value="Peptidase_M56"/>
</dbReference>
<name>A0ABT8QT62_9FIRM</name>
<keyword evidence="1" id="KW-1133">Transmembrane helix</keyword>
<reference evidence="3" key="1">
    <citation type="submission" date="2022-05" db="EMBL/GenBank/DDBJ databases">
        <title>Expanded diversity of anoxic marine methylotrophy in a Black Sea sulfate reducing microorganism.</title>
        <authorList>
            <person name="Fischer P.Q."/>
            <person name="Stams A.J.M."/>
            <person name="Villanueva L."/>
            <person name="Sousa D.Z."/>
        </authorList>
    </citation>
    <scope>NUCLEOTIDE SEQUENCE</scope>
    <source>
        <strain evidence="3">P130</strain>
    </source>
</reference>
<evidence type="ECO:0000256" key="1">
    <source>
        <dbReference type="SAM" id="Phobius"/>
    </source>
</evidence>
<keyword evidence="1" id="KW-0472">Membrane</keyword>
<feature type="transmembrane region" description="Helical" evidence="1">
    <location>
        <begin position="122"/>
        <end position="140"/>
    </location>
</feature>
<feature type="transmembrane region" description="Helical" evidence="1">
    <location>
        <begin position="12"/>
        <end position="31"/>
    </location>
</feature>
<accession>A0ABT8QT62</accession>
<gene>
    <name evidence="3" type="ORF">M8H41_16795</name>
</gene>
<evidence type="ECO:0000313" key="3">
    <source>
        <dbReference type="EMBL" id="MDO0824495.1"/>
    </source>
</evidence>
<dbReference type="Pfam" id="PF05569">
    <property type="entry name" value="Peptidase_M56"/>
    <property type="match status" value="1"/>
</dbReference>